<dbReference type="Proteomes" id="UP000051952">
    <property type="component" value="Unassembled WGS sequence"/>
</dbReference>
<evidence type="ECO:0000313" key="3">
    <source>
        <dbReference type="Proteomes" id="UP000051952"/>
    </source>
</evidence>
<dbReference type="AlphaFoldDB" id="A0A0S4KP03"/>
<reference evidence="3" key="1">
    <citation type="submission" date="2015-09" db="EMBL/GenBank/DDBJ databases">
        <authorList>
            <consortium name="Pathogen Informatics"/>
        </authorList>
    </citation>
    <scope>NUCLEOTIDE SEQUENCE [LARGE SCALE GENOMIC DNA]</scope>
    <source>
        <strain evidence="3">Lake Konstanz</strain>
    </source>
</reference>
<name>A0A0S4KP03_BODSA</name>
<accession>A0A0S4KP03</accession>
<keyword evidence="1" id="KW-1133">Transmembrane helix</keyword>
<proteinExistence type="predicted"/>
<keyword evidence="1" id="KW-0812">Transmembrane</keyword>
<keyword evidence="1" id="KW-0472">Membrane</keyword>
<keyword evidence="3" id="KW-1185">Reference proteome</keyword>
<sequence length="97" mass="10905">MLAAVQVKFASTVSCILVWIGILLGFSPPDRRVRRLPSVPWYAPDYVYRNHWEAGATSLMEPVEKVPLIWSECAVEGLPRRLWPIAVLGLGMWLAVS</sequence>
<protein>
    <submittedName>
        <fullName evidence="2">Membrane-associated protein, putative</fullName>
    </submittedName>
</protein>
<dbReference type="VEuPathDB" id="TriTrypDB:BSAL_38085"/>
<organism evidence="2 3">
    <name type="scientific">Bodo saltans</name>
    <name type="common">Flagellated protozoan</name>
    <dbReference type="NCBI Taxonomy" id="75058"/>
    <lineage>
        <taxon>Eukaryota</taxon>
        <taxon>Discoba</taxon>
        <taxon>Euglenozoa</taxon>
        <taxon>Kinetoplastea</taxon>
        <taxon>Metakinetoplastina</taxon>
        <taxon>Eubodonida</taxon>
        <taxon>Bodonidae</taxon>
        <taxon>Bodo</taxon>
    </lineage>
</organism>
<feature type="transmembrane region" description="Helical" evidence="1">
    <location>
        <begin position="6"/>
        <end position="26"/>
    </location>
</feature>
<evidence type="ECO:0000256" key="1">
    <source>
        <dbReference type="SAM" id="Phobius"/>
    </source>
</evidence>
<gene>
    <name evidence="2" type="ORF">BSAL_38085</name>
</gene>
<evidence type="ECO:0000313" key="2">
    <source>
        <dbReference type="EMBL" id="CUI15348.1"/>
    </source>
</evidence>
<dbReference type="EMBL" id="CYKH01002055">
    <property type="protein sequence ID" value="CUI15348.1"/>
    <property type="molecule type" value="Genomic_DNA"/>
</dbReference>